<dbReference type="RefSeq" id="WP_119275501.1">
    <property type="nucleotide sequence ID" value="NZ_QWLA01000001.1"/>
</dbReference>
<name>A0A399F2K0_9DEIN</name>
<feature type="chain" id="PRO_5017259383" evidence="1">
    <location>
        <begin position="21"/>
        <end position="549"/>
    </location>
</feature>
<reference evidence="2 3" key="1">
    <citation type="submission" date="2018-08" db="EMBL/GenBank/DDBJ databases">
        <title>Meiothermus roseus NBRC 110900 genome sequencing project.</title>
        <authorList>
            <person name="Da Costa M.S."/>
            <person name="Albuquerque L."/>
            <person name="Raposo P."/>
            <person name="Froufe H.J.C."/>
            <person name="Barroso C.S."/>
            <person name="Egas C."/>
        </authorList>
    </citation>
    <scope>NUCLEOTIDE SEQUENCE [LARGE SCALE GENOMIC DNA]</scope>
    <source>
        <strain evidence="2 3">NBRC 110900</strain>
    </source>
</reference>
<feature type="signal peptide" evidence="1">
    <location>
        <begin position="1"/>
        <end position="20"/>
    </location>
</feature>
<gene>
    <name evidence="2" type="primary">lptD_1</name>
    <name evidence="2" type="ORF">Mrose_00131</name>
</gene>
<organism evidence="2 3">
    <name type="scientific">Calidithermus roseus</name>
    <dbReference type="NCBI Taxonomy" id="1644118"/>
    <lineage>
        <taxon>Bacteria</taxon>
        <taxon>Thermotogati</taxon>
        <taxon>Deinococcota</taxon>
        <taxon>Deinococci</taxon>
        <taxon>Thermales</taxon>
        <taxon>Thermaceae</taxon>
        <taxon>Calidithermus</taxon>
    </lineage>
</organism>
<keyword evidence="3" id="KW-1185">Reference proteome</keyword>
<comment type="caution">
    <text evidence="2">The sequence shown here is derived from an EMBL/GenBank/DDBJ whole genome shotgun (WGS) entry which is preliminary data.</text>
</comment>
<keyword evidence="1" id="KW-0732">Signal</keyword>
<evidence type="ECO:0000256" key="1">
    <source>
        <dbReference type="SAM" id="SignalP"/>
    </source>
</evidence>
<evidence type="ECO:0000313" key="2">
    <source>
        <dbReference type="EMBL" id="RIH89906.1"/>
    </source>
</evidence>
<dbReference type="AlphaFoldDB" id="A0A399F2K0"/>
<sequence>MVRKLLLFVFFGTATTQALANDPALPYEKCADAPYLAETPDGIVGGVNVEYDGSIAIFSDGACFESKGLQVRAREIRFDQDQNEVSIQGLTAQTRAYRFRAQQGVVRDRIFRAKGIGLTTCKCGEDLRIVAQEAAFNTESGLLILEQGELESYGIGLARLERLQIAIDQPITTAIPGLSAGGGGSINVPFRFGYSISDGPTLGVEDLPLLGEEDRVNTTLTLLGSNLSNPASRTVTIGAAVSESGSSLRFRMVFRSQWFDLYSRLESGPLFFTVDTNRDQATEVASRKSLFEMGLRQAFRLEGLLLSPFGRIAEEQTSSDNDPQPHSAADAYVSGLTAGLELRYPLELKEGAVALRFEPWTLGAAYNNDLPYLAAGFRLEGRYSRDFTLRLAYDYGLQNRTSRYLYERREPVSRVWGELDFSELALRSSFDFLDRELGASVRYSPKLPDGVLTGEFRYRDDFVPNNDGFDQQRELLLAFEPNPLNCTYSFALAPNLGYDFWRGGFSRAGLELRYADCCLIWKVGYQQVFLPQVSGEVAAGRFSFGLELR</sequence>
<accession>A0A399F2K0</accession>
<dbReference type="Proteomes" id="UP000265341">
    <property type="component" value="Unassembled WGS sequence"/>
</dbReference>
<dbReference type="EMBL" id="QWLA01000001">
    <property type="protein sequence ID" value="RIH89906.1"/>
    <property type="molecule type" value="Genomic_DNA"/>
</dbReference>
<dbReference type="OrthoDB" id="28876at2"/>
<protein>
    <submittedName>
        <fullName evidence="2">LPS-assembly protein LptD</fullName>
    </submittedName>
</protein>
<proteinExistence type="predicted"/>
<evidence type="ECO:0000313" key="3">
    <source>
        <dbReference type="Proteomes" id="UP000265341"/>
    </source>
</evidence>